<dbReference type="Proteomes" id="UP000051311">
    <property type="component" value="Unassembled WGS sequence"/>
</dbReference>
<reference evidence="2 3" key="1">
    <citation type="journal article" date="2015" name="Genome Announc.">
        <title>Expanding the biotechnology potential of lactobacilli through comparative genomics of 213 strains and associated genera.</title>
        <authorList>
            <person name="Sun Z."/>
            <person name="Harris H.M."/>
            <person name="McCann A."/>
            <person name="Guo C."/>
            <person name="Argimon S."/>
            <person name="Zhang W."/>
            <person name="Yang X."/>
            <person name="Jeffery I.B."/>
            <person name="Cooney J.C."/>
            <person name="Kagawa T.F."/>
            <person name="Liu W."/>
            <person name="Song Y."/>
            <person name="Salvetti E."/>
            <person name="Wrobel A."/>
            <person name="Rasinkangas P."/>
            <person name="Parkhill J."/>
            <person name="Rea M.C."/>
            <person name="O'Sullivan O."/>
            <person name="Ritari J."/>
            <person name="Douillard F.P."/>
            <person name="Paul Ross R."/>
            <person name="Yang R."/>
            <person name="Briner A.E."/>
            <person name="Felis G.E."/>
            <person name="de Vos W.M."/>
            <person name="Barrangou R."/>
            <person name="Klaenhammer T.R."/>
            <person name="Caufield P.W."/>
            <person name="Cui Y."/>
            <person name="Zhang H."/>
            <person name="O'Toole P.W."/>
        </authorList>
    </citation>
    <scope>NUCLEOTIDE SEQUENCE [LARGE SCALE GENOMIC DNA]</scope>
    <source>
        <strain evidence="2 3">DSM 10532</strain>
    </source>
</reference>
<dbReference type="STRING" id="1423748.FC37_GL000213"/>
<dbReference type="Pfam" id="PF00583">
    <property type="entry name" value="Acetyltransf_1"/>
    <property type="match status" value="1"/>
</dbReference>
<name>A0A0R1NX55_9LACO</name>
<protein>
    <submittedName>
        <fullName evidence="2">Acetyltransferase</fullName>
    </submittedName>
</protein>
<dbReference type="PANTHER" id="PTHR43617">
    <property type="entry name" value="L-AMINO ACID N-ACETYLTRANSFERASE"/>
    <property type="match status" value="1"/>
</dbReference>
<dbReference type="PATRIC" id="fig|1423748.3.peg.231"/>
<dbReference type="InterPro" id="IPR000182">
    <property type="entry name" value="GNAT_dom"/>
</dbReference>
<evidence type="ECO:0000259" key="1">
    <source>
        <dbReference type="PROSITE" id="PS51186"/>
    </source>
</evidence>
<comment type="caution">
    <text evidence="2">The sequence shown here is derived from an EMBL/GenBank/DDBJ whole genome shotgun (WGS) entry which is preliminary data.</text>
</comment>
<organism evidence="2 3">
    <name type="scientific">Lactobacillus gallinarum DSM 10532 = JCM 2011</name>
    <dbReference type="NCBI Taxonomy" id="1423748"/>
    <lineage>
        <taxon>Bacteria</taxon>
        <taxon>Bacillati</taxon>
        <taxon>Bacillota</taxon>
        <taxon>Bacilli</taxon>
        <taxon>Lactobacillales</taxon>
        <taxon>Lactobacillaceae</taxon>
        <taxon>Lactobacillus</taxon>
    </lineage>
</organism>
<sequence length="151" mass="17667">MPKFNIREYQPNDYAEVCRIHDVSRKEELTIGGAEKYFIPLETAPYKDDFFSCKIYVAYDADSILGFVAVHPQELDYIYVDPIHQNKGIGYALVSTALRYMSRPVSLDVFAENTKAKKLYKKLGFKCQEVRYQQWDLNDPKKYSDEKMILN</sequence>
<dbReference type="InterPro" id="IPR050276">
    <property type="entry name" value="MshD_Acetyltransferase"/>
</dbReference>
<dbReference type="AlphaFoldDB" id="A0A0R1NX55"/>
<dbReference type="EMBL" id="AZEL01000008">
    <property type="protein sequence ID" value="KRL24609.1"/>
    <property type="molecule type" value="Genomic_DNA"/>
</dbReference>
<dbReference type="CDD" id="cd04301">
    <property type="entry name" value="NAT_SF"/>
    <property type="match status" value="1"/>
</dbReference>
<dbReference type="PANTHER" id="PTHR43617:SF22">
    <property type="entry name" value="L-AMINO ACID N-ACETYLTRANSFERASE AAAT"/>
    <property type="match status" value="1"/>
</dbReference>
<evidence type="ECO:0000313" key="2">
    <source>
        <dbReference type="EMBL" id="KRL24609.1"/>
    </source>
</evidence>
<feature type="domain" description="N-acetyltransferase" evidence="1">
    <location>
        <begin position="4"/>
        <end position="150"/>
    </location>
</feature>
<dbReference type="OrthoDB" id="794462at2"/>
<dbReference type="GO" id="GO:0016747">
    <property type="term" value="F:acyltransferase activity, transferring groups other than amino-acyl groups"/>
    <property type="evidence" value="ECO:0007669"/>
    <property type="project" value="InterPro"/>
</dbReference>
<evidence type="ECO:0000313" key="3">
    <source>
        <dbReference type="Proteomes" id="UP000051311"/>
    </source>
</evidence>
<proteinExistence type="predicted"/>
<dbReference type="PROSITE" id="PS51186">
    <property type="entry name" value="GNAT"/>
    <property type="match status" value="1"/>
</dbReference>
<dbReference type="SUPFAM" id="SSF55729">
    <property type="entry name" value="Acyl-CoA N-acyltransferases (Nat)"/>
    <property type="match status" value="1"/>
</dbReference>
<dbReference type="InterPro" id="IPR016181">
    <property type="entry name" value="Acyl_CoA_acyltransferase"/>
</dbReference>
<dbReference type="Gene3D" id="3.40.630.30">
    <property type="match status" value="1"/>
</dbReference>
<gene>
    <name evidence="2" type="ORF">FC37_GL000213</name>
</gene>
<keyword evidence="2" id="KW-0808">Transferase</keyword>
<accession>A0A0R1NX55</accession>
<dbReference type="RefSeq" id="WP_025005273.1">
    <property type="nucleotide sequence ID" value="NZ_AZEL01000008.1"/>
</dbReference>
<dbReference type="eggNOG" id="COG0456">
    <property type="taxonomic scope" value="Bacteria"/>
</dbReference>